<proteinExistence type="predicted"/>
<feature type="transmembrane region" description="Helical" evidence="1">
    <location>
        <begin position="106"/>
        <end position="124"/>
    </location>
</feature>
<reference evidence="2 3" key="1">
    <citation type="submission" date="2023-09" db="EMBL/GenBank/DDBJ databases">
        <authorList>
            <person name="Rey-Velasco X."/>
        </authorList>
    </citation>
    <scope>NUCLEOTIDE SEQUENCE [LARGE SCALE GENOMIC DNA]</scope>
    <source>
        <strain evidence="2 3">F394</strain>
    </source>
</reference>
<comment type="caution">
    <text evidence="2">The sequence shown here is derived from an EMBL/GenBank/DDBJ whole genome shotgun (WGS) entry which is preliminary data.</text>
</comment>
<name>A0ABU3BLS3_9BACT</name>
<evidence type="ECO:0000313" key="3">
    <source>
        <dbReference type="Proteomes" id="UP001267426"/>
    </source>
</evidence>
<keyword evidence="3" id="KW-1185">Reference proteome</keyword>
<evidence type="ECO:0000313" key="2">
    <source>
        <dbReference type="EMBL" id="MDT0630220.1"/>
    </source>
</evidence>
<feature type="transmembrane region" description="Helical" evidence="1">
    <location>
        <begin position="46"/>
        <end position="69"/>
    </location>
</feature>
<sequence>MSAVAAVFVHLALAVALFFLMGWIGRHTAGMGYISLSLFVTRDEAPAFNFAFRAFGPIAFIVIVAAALYGVGADWLVGGIWFVAVYYSAFRVGYNLAMGRRLLLNWPREALILAVTVGGAWLLYDKVIRVRQYLLPDAQSVSTELWIIVALFIYATLNRIEVSEAGSRRRKEAYLAHAFRTLRSQYQSVVEPLVPNAFVESVVYSIMVYESFQRPPAFQALERVAFPRFSKSLGPMQVQTESMISNTESVRLGTEKIVAAYERAVTERAEPNFDPVHDDYRRGSVVYNIAEDYNPDHSYMEAISALNHRVIERFYPSLAERNRAAGSYANGLSGILSYV</sequence>
<keyword evidence="1" id="KW-1133">Transmembrane helix</keyword>
<accession>A0ABU3BLS3</accession>
<protein>
    <submittedName>
        <fullName evidence="2">Uncharacterized protein</fullName>
    </submittedName>
</protein>
<dbReference type="Proteomes" id="UP001267426">
    <property type="component" value="Unassembled WGS sequence"/>
</dbReference>
<organism evidence="2 3">
    <name type="scientific">Rubrivirga litoralis</name>
    <dbReference type="NCBI Taxonomy" id="3075598"/>
    <lineage>
        <taxon>Bacteria</taxon>
        <taxon>Pseudomonadati</taxon>
        <taxon>Rhodothermota</taxon>
        <taxon>Rhodothermia</taxon>
        <taxon>Rhodothermales</taxon>
        <taxon>Rubricoccaceae</taxon>
        <taxon>Rubrivirga</taxon>
    </lineage>
</organism>
<keyword evidence="1" id="KW-0472">Membrane</keyword>
<feature type="transmembrane region" description="Helical" evidence="1">
    <location>
        <begin position="75"/>
        <end position="94"/>
    </location>
</feature>
<dbReference type="RefSeq" id="WP_311661186.1">
    <property type="nucleotide sequence ID" value="NZ_JAVRHT010000001.1"/>
</dbReference>
<gene>
    <name evidence="2" type="ORF">RM540_00530</name>
</gene>
<feature type="transmembrane region" description="Helical" evidence="1">
    <location>
        <begin position="6"/>
        <end position="25"/>
    </location>
</feature>
<keyword evidence="1" id="KW-0812">Transmembrane</keyword>
<evidence type="ECO:0000256" key="1">
    <source>
        <dbReference type="SAM" id="Phobius"/>
    </source>
</evidence>
<dbReference type="EMBL" id="JAVRHT010000001">
    <property type="protein sequence ID" value="MDT0630220.1"/>
    <property type="molecule type" value="Genomic_DNA"/>
</dbReference>